<feature type="compositionally biased region" description="Basic and acidic residues" evidence="3">
    <location>
        <begin position="557"/>
        <end position="568"/>
    </location>
</feature>
<evidence type="ECO:0000259" key="5">
    <source>
        <dbReference type="Pfam" id="PF02932"/>
    </source>
</evidence>
<dbReference type="GO" id="GO:0005856">
    <property type="term" value="C:cytoskeleton"/>
    <property type="evidence" value="ECO:0007669"/>
    <property type="project" value="TreeGrafter"/>
</dbReference>
<dbReference type="PANTHER" id="PTHR21580:SF28">
    <property type="entry name" value="BOREALIN N-TERMINAL DOMAIN-CONTAINING PROTEIN-RELATED"/>
    <property type="match status" value="1"/>
</dbReference>
<keyword evidence="1" id="KW-0869">Chloride channel</keyword>
<dbReference type="InterPro" id="IPR036719">
    <property type="entry name" value="Neuro-gated_channel_TM_sf"/>
</dbReference>
<accession>A0AAV9SCC8</accession>
<keyword evidence="1" id="KW-0407">Ion channel</keyword>
<dbReference type="GO" id="GO:0004888">
    <property type="term" value="F:transmembrane signaling receptor activity"/>
    <property type="evidence" value="ECO:0007669"/>
    <property type="project" value="InterPro"/>
</dbReference>
<dbReference type="Gene3D" id="1.20.58.390">
    <property type="entry name" value="Neurotransmitter-gated ion-channel transmembrane domain"/>
    <property type="match status" value="1"/>
</dbReference>
<evidence type="ECO:0000256" key="3">
    <source>
        <dbReference type="SAM" id="MobiDB-lite"/>
    </source>
</evidence>
<dbReference type="SUPFAM" id="SSF90112">
    <property type="entry name" value="Neurotransmitter-gated ion-channel transmembrane pore"/>
    <property type="match status" value="1"/>
</dbReference>
<evidence type="ECO:0000256" key="2">
    <source>
        <dbReference type="ARBA" id="ARBA00023214"/>
    </source>
</evidence>
<comment type="caution">
    <text evidence="6">The sequence shown here is derived from an EMBL/GenBank/DDBJ whole genome shotgun (WGS) entry which is preliminary data.</text>
</comment>
<dbReference type="Pfam" id="PF02932">
    <property type="entry name" value="Neur_chan_memb"/>
    <property type="match status" value="1"/>
</dbReference>
<dbReference type="FunFam" id="1.20.58.390:FF:000004">
    <property type="entry name" value="Gamma-aminobutyric acid receptor subunit beta-2 isoform A"/>
    <property type="match status" value="1"/>
</dbReference>
<evidence type="ECO:0000256" key="4">
    <source>
        <dbReference type="SAM" id="Phobius"/>
    </source>
</evidence>
<dbReference type="InterPro" id="IPR006029">
    <property type="entry name" value="Neurotrans-gated_channel_TM"/>
</dbReference>
<evidence type="ECO:0000313" key="7">
    <source>
        <dbReference type="Proteomes" id="UP001311232"/>
    </source>
</evidence>
<gene>
    <name evidence="6" type="ORF">CRENBAI_008462</name>
</gene>
<feature type="transmembrane region" description="Helical" evidence="4">
    <location>
        <begin position="447"/>
        <end position="469"/>
    </location>
</feature>
<dbReference type="EMBL" id="JAHHUM010000595">
    <property type="protein sequence ID" value="KAK5618892.1"/>
    <property type="molecule type" value="Genomic_DNA"/>
</dbReference>
<feature type="compositionally biased region" description="Polar residues" evidence="3">
    <location>
        <begin position="385"/>
        <end position="394"/>
    </location>
</feature>
<dbReference type="InterPro" id="IPR038050">
    <property type="entry name" value="Neuro_actylchol_rec"/>
</dbReference>
<feature type="transmembrane region" description="Helical" evidence="4">
    <location>
        <begin position="693"/>
        <end position="710"/>
    </location>
</feature>
<feature type="compositionally biased region" description="Polar residues" evidence="3">
    <location>
        <begin position="570"/>
        <end position="580"/>
    </location>
</feature>
<feature type="domain" description="Neurotransmitter-gated ion-channel transmembrane" evidence="5">
    <location>
        <begin position="454"/>
        <end position="707"/>
    </location>
</feature>
<keyword evidence="4" id="KW-0472">Membrane</keyword>
<reference evidence="6 7" key="1">
    <citation type="submission" date="2021-06" db="EMBL/GenBank/DDBJ databases">
        <authorList>
            <person name="Palmer J.M."/>
        </authorList>
    </citation>
    <scope>NUCLEOTIDE SEQUENCE [LARGE SCALE GENOMIC DNA]</scope>
    <source>
        <strain evidence="6 7">MEX-2019</strain>
        <tissue evidence="6">Muscle</tissue>
    </source>
</reference>
<dbReference type="InterPro" id="IPR051291">
    <property type="entry name" value="CIMAP"/>
</dbReference>
<keyword evidence="4" id="KW-1133">Transmembrane helix</keyword>
<dbReference type="CDD" id="cd06849">
    <property type="entry name" value="lipoyl_domain"/>
    <property type="match status" value="1"/>
</dbReference>
<keyword evidence="2" id="KW-0868">Chloride</keyword>
<keyword evidence="4" id="KW-0812">Transmembrane</keyword>
<dbReference type="GO" id="GO:0005254">
    <property type="term" value="F:chloride channel activity"/>
    <property type="evidence" value="ECO:0007669"/>
    <property type="project" value="UniProtKB-KW"/>
</dbReference>
<keyword evidence="1" id="KW-0406">Ion transport</keyword>
<keyword evidence="7" id="KW-1185">Reference proteome</keyword>
<dbReference type="PANTHER" id="PTHR21580">
    <property type="entry name" value="SHIPPO-1-RELATED"/>
    <property type="match status" value="1"/>
</dbReference>
<organism evidence="6 7">
    <name type="scientific">Crenichthys baileyi</name>
    <name type="common">White River springfish</name>
    <dbReference type="NCBI Taxonomy" id="28760"/>
    <lineage>
        <taxon>Eukaryota</taxon>
        <taxon>Metazoa</taxon>
        <taxon>Chordata</taxon>
        <taxon>Craniata</taxon>
        <taxon>Vertebrata</taxon>
        <taxon>Euteleostomi</taxon>
        <taxon>Actinopterygii</taxon>
        <taxon>Neopterygii</taxon>
        <taxon>Teleostei</taxon>
        <taxon>Neoteleostei</taxon>
        <taxon>Acanthomorphata</taxon>
        <taxon>Ovalentaria</taxon>
        <taxon>Atherinomorphae</taxon>
        <taxon>Cyprinodontiformes</taxon>
        <taxon>Goodeidae</taxon>
        <taxon>Crenichthys</taxon>
    </lineage>
</organism>
<dbReference type="CDD" id="cd19053">
    <property type="entry name" value="LGIC_TM_GABAAR_beta"/>
    <property type="match status" value="1"/>
</dbReference>
<name>A0AAV9SCC8_9TELE</name>
<dbReference type="Proteomes" id="UP001311232">
    <property type="component" value="Unassembled WGS sequence"/>
</dbReference>
<dbReference type="AlphaFoldDB" id="A0AAV9SCC8"/>
<dbReference type="PRINTS" id="PR00253">
    <property type="entry name" value="GABAARECEPTR"/>
</dbReference>
<dbReference type="Gene3D" id="2.40.50.100">
    <property type="match status" value="1"/>
</dbReference>
<feature type="region of interest" description="Disordered" evidence="3">
    <location>
        <begin position="557"/>
        <end position="594"/>
    </location>
</feature>
<protein>
    <recommendedName>
        <fullName evidence="5">Neurotransmitter-gated ion-channel transmembrane domain-containing protein</fullName>
    </recommendedName>
</protein>
<proteinExistence type="predicted"/>
<dbReference type="InterPro" id="IPR010736">
    <property type="entry name" value="SHIPPO-rpt"/>
</dbReference>
<feature type="region of interest" description="Disordered" evidence="3">
    <location>
        <begin position="24"/>
        <end position="46"/>
    </location>
</feature>
<feature type="transmembrane region" description="Helical" evidence="4">
    <location>
        <begin position="476"/>
        <end position="493"/>
    </location>
</feature>
<sequence length="711" mass="78954">MRKDEPWVGTWRPHRPRGLIAAQVGRPGPKYALPGLTGASQHDPTKPKAPAFSFGARQKVTNTDCSPGPKYQLQSTVTRYGQCGTPAFSLHGRLELPASFHTPGPAQYFPEHSKKLIFRATPAYTLSGRHKEMTKNQIPGPAAYMLPPILGTKGITTLSAPSSTLIGRTQKGAFYEDLKKTPGPAAYNAVDLYFSRPKPPQCTLKGRNFPPNKTTQTPGPGSYFPERDDNMAVSLRLGHHGVLFGFRLSQFNKLLWPRQPCQDRVRFFFQSPWVLGVSPLKVQMPALSPTMEEGNIVKWLKKEGRNDSQRPIPNPKAQGCDPLIHWGKPQHETAELGGNKQTQPPLPVGHSRVEESPAPLEEMGSRAHASQPKHPGIGQPRSPPLSATQSSLHRSLTVPPACGGPTGGWSREEQPGHQALSGESRPQAWLQGAYPRLSLSFKLKRNIGYFILQTYMPSILITILSWVSFWINYDASAARVALGITTVLTMTTINTHLRETLPKIPYVKAIDMYLMGCFVMVFLALLEYAFVNYIFFGRGPQMQKKLAEKAEKANNERAAKYDAAREAGSRTASLKRSNQVKGLRHSRSAEPHGHGNILLTTLEIHNEVAGGEITTSVADIRNSQSMVQLDSTASSHIQYRKQSGGIGPRSASRHSLDRSAQMKRSRLRRRSSQLKIKIPDLTDVNAIDRWSRIIFPSVFSLFNLVYWLYYV</sequence>
<dbReference type="GO" id="GO:0034707">
    <property type="term" value="C:chloride channel complex"/>
    <property type="evidence" value="ECO:0007669"/>
    <property type="project" value="UniProtKB-KW"/>
</dbReference>
<dbReference type="Pfam" id="PF07004">
    <property type="entry name" value="SHIPPO-rpt"/>
    <property type="match status" value="4"/>
</dbReference>
<feature type="region of interest" description="Disordered" evidence="3">
    <location>
        <begin position="640"/>
        <end position="664"/>
    </location>
</feature>
<evidence type="ECO:0000313" key="6">
    <source>
        <dbReference type="EMBL" id="KAK5618892.1"/>
    </source>
</evidence>
<evidence type="ECO:0000256" key="1">
    <source>
        <dbReference type="ARBA" id="ARBA00023173"/>
    </source>
</evidence>
<feature type="region of interest" description="Disordered" evidence="3">
    <location>
        <begin position="305"/>
        <end position="425"/>
    </location>
</feature>
<feature type="region of interest" description="Disordered" evidence="3">
    <location>
        <begin position="203"/>
        <end position="224"/>
    </location>
</feature>
<feature type="transmembrane region" description="Helical" evidence="4">
    <location>
        <begin position="513"/>
        <end position="536"/>
    </location>
</feature>
<dbReference type="InterPro" id="IPR006028">
    <property type="entry name" value="GABAA/Glycine_rcpt"/>
</dbReference>
<keyword evidence="1" id="KW-0813">Transport</keyword>